<dbReference type="GO" id="GO:0012505">
    <property type="term" value="C:endomembrane system"/>
    <property type="evidence" value="ECO:0007669"/>
    <property type="project" value="UniProtKB-SubCell"/>
</dbReference>
<dbReference type="NCBIfam" id="TIGR00932">
    <property type="entry name" value="2a37"/>
    <property type="match status" value="1"/>
</dbReference>
<dbReference type="Gene3D" id="3.40.50.720">
    <property type="entry name" value="NAD(P)-binding Rossmann-like Domain"/>
    <property type="match status" value="1"/>
</dbReference>
<dbReference type="PANTHER" id="PTHR46157:SF4">
    <property type="entry name" value="K(+) EFFLUX ANTIPORTER 3, CHLOROPLASTIC"/>
    <property type="match status" value="1"/>
</dbReference>
<keyword evidence="10 12" id="KW-0472">Membrane</keyword>
<feature type="compositionally biased region" description="Basic and acidic residues" evidence="11">
    <location>
        <begin position="642"/>
        <end position="669"/>
    </location>
</feature>
<evidence type="ECO:0000313" key="14">
    <source>
        <dbReference type="EMBL" id="NDW14957.1"/>
    </source>
</evidence>
<name>A0A6N9TCE9_9ALTE</name>
<evidence type="ECO:0000256" key="7">
    <source>
        <dbReference type="ARBA" id="ARBA00022958"/>
    </source>
</evidence>
<feature type="transmembrane region" description="Helical" evidence="12">
    <location>
        <begin position="313"/>
        <end position="337"/>
    </location>
</feature>
<dbReference type="Gene3D" id="1.20.1530.20">
    <property type="match status" value="1"/>
</dbReference>
<evidence type="ECO:0000256" key="8">
    <source>
        <dbReference type="ARBA" id="ARBA00022989"/>
    </source>
</evidence>
<dbReference type="InterPro" id="IPR006153">
    <property type="entry name" value="Cation/H_exchanger_TM"/>
</dbReference>
<keyword evidence="15" id="KW-1185">Reference proteome</keyword>
<evidence type="ECO:0000256" key="12">
    <source>
        <dbReference type="SAM" id="Phobius"/>
    </source>
</evidence>
<feature type="transmembrane region" description="Helical" evidence="12">
    <location>
        <begin position="30"/>
        <end position="48"/>
    </location>
</feature>
<keyword evidence="7" id="KW-0630">Potassium</keyword>
<comment type="similarity">
    <text evidence="2">Belongs to the monovalent cation:proton antiporter 2 (CPA2) transporter (TC 2.A.37) family.</text>
</comment>
<protein>
    <submittedName>
        <fullName evidence="14">Potassium transporter</fullName>
    </submittedName>
</protein>
<evidence type="ECO:0000256" key="2">
    <source>
        <dbReference type="ARBA" id="ARBA00005551"/>
    </source>
</evidence>
<dbReference type="Pfam" id="PF02254">
    <property type="entry name" value="TrkA_N"/>
    <property type="match status" value="1"/>
</dbReference>
<keyword evidence="3" id="KW-0813">Transport</keyword>
<dbReference type="RefSeq" id="WP_163105517.1">
    <property type="nucleotide sequence ID" value="NZ_JAAAWO010000003.1"/>
</dbReference>
<accession>A0A6N9TCE9</accession>
<keyword evidence="4" id="KW-0050">Antiport</keyword>
<feature type="transmembrane region" description="Helical" evidence="12">
    <location>
        <begin position="85"/>
        <end position="107"/>
    </location>
</feature>
<dbReference type="GO" id="GO:1902600">
    <property type="term" value="P:proton transmembrane transport"/>
    <property type="evidence" value="ECO:0007669"/>
    <property type="project" value="InterPro"/>
</dbReference>
<feature type="region of interest" description="Disordered" evidence="11">
    <location>
        <begin position="615"/>
        <end position="669"/>
    </location>
</feature>
<keyword evidence="9" id="KW-0406">Ion transport</keyword>
<feature type="transmembrane region" description="Helical" evidence="12">
    <location>
        <begin position="374"/>
        <end position="395"/>
    </location>
</feature>
<feature type="transmembrane region" description="Helical" evidence="12">
    <location>
        <begin position="288"/>
        <end position="306"/>
    </location>
</feature>
<dbReference type="InterPro" id="IPR036291">
    <property type="entry name" value="NAD(P)-bd_dom_sf"/>
</dbReference>
<gene>
    <name evidence="14" type="ORF">GTQ48_05355</name>
</gene>
<sequence length="669" mass="72378">MTAYFLYIFIYLAAAVIAVPIAKRLGLGSVLGYLIAGLIIGPTLGLVGDETTTIQHFAEFGVVMMLFLVGLELEPKSLWAMKSRLIGLGGLQLGITTALITIIAMLFEQPFSISLTIGLIFALSSTAIVLQTFQEKGLQKTEGGKGAFSVLLFQDIAVIPMLALIPLLALPELVASAADASGDATHSDSFNLVSELAPWAYGLVIIGSVAFVTVGGHYLSRPLFKFVSSSGLREIFTATALMLVIGIAALMGLVGLSPALGAFLAGVVLANSEFRHELEANIEPFKGLLLGLFFITVGAGINFSVLASNTLLIIALTLSVIVLKAAVLFAISLIFTFKGSSKWLLTLSLAQAGEFGFVLLSFASQNYVLPQDIIAILSLVVALSMFLTPGLFIFFDKVILPRYQRRGTQNKEDTIDDKGTVIIAGIGRFGQIINRLLVANDVHTVVLDIRAEQVELIRKIGTKAYFGDASKPDILHTAGAEDASLLIVAIDNRETAAEMVKYAKHAYPNMQILARAFDRGHGYRLRQLGAHYVVSETYHSALEMGAHALRSLHSHPFQVERQKMAYKDIEDQQNDVLYNAWLDDASGERIDNNYLKLFVELESLIGEALNTGLHDTHSKMKGWTPPPKDHADSFSSAEAASDVDKKLAGGIDRKLRESDAEKHPEVKGD</sequence>
<dbReference type="GO" id="GO:0005886">
    <property type="term" value="C:plasma membrane"/>
    <property type="evidence" value="ECO:0007669"/>
    <property type="project" value="TreeGrafter"/>
</dbReference>
<dbReference type="InterPro" id="IPR004771">
    <property type="entry name" value="K/H_exchanger"/>
</dbReference>
<dbReference type="InterPro" id="IPR038770">
    <property type="entry name" value="Na+/solute_symporter_sf"/>
</dbReference>
<dbReference type="GO" id="GO:0008324">
    <property type="term" value="F:monoatomic cation transmembrane transporter activity"/>
    <property type="evidence" value="ECO:0007669"/>
    <property type="project" value="InterPro"/>
</dbReference>
<dbReference type="PROSITE" id="PS51201">
    <property type="entry name" value="RCK_N"/>
    <property type="match status" value="1"/>
</dbReference>
<keyword evidence="6 12" id="KW-0812">Transmembrane</keyword>
<evidence type="ECO:0000256" key="5">
    <source>
        <dbReference type="ARBA" id="ARBA00022538"/>
    </source>
</evidence>
<organism evidence="14 15">
    <name type="scientific">Alteromonas genovensis</name>
    <dbReference type="NCBI Taxonomy" id="471225"/>
    <lineage>
        <taxon>Bacteria</taxon>
        <taxon>Pseudomonadati</taxon>
        <taxon>Pseudomonadota</taxon>
        <taxon>Gammaproteobacteria</taxon>
        <taxon>Alteromonadales</taxon>
        <taxon>Alteromonadaceae</taxon>
        <taxon>Alteromonas/Salinimonas group</taxon>
        <taxon>Alteromonas</taxon>
    </lineage>
</organism>
<dbReference type="GO" id="GO:0006813">
    <property type="term" value="P:potassium ion transport"/>
    <property type="evidence" value="ECO:0007669"/>
    <property type="project" value="UniProtKB-KW"/>
</dbReference>
<feature type="transmembrane region" description="Helical" evidence="12">
    <location>
        <begin position="240"/>
        <end position="268"/>
    </location>
</feature>
<evidence type="ECO:0000256" key="11">
    <source>
        <dbReference type="SAM" id="MobiDB-lite"/>
    </source>
</evidence>
<proteinExistence type="inferred from homology"/>
<evidence type="ECO:0000256" key="1">
    <source>
        <dbReference type="ARBA" id="ARBA00004127"/>
    </source>
</evidence>
<evidence type="ECO:0000313" key="15">
    <source>
        <dbReference type="Proteomes" id="UP000471381"/>
    </source>
</evidence>
<evidence type="ECO:0000256" key="6">
    <source>
        <dbReference type="ARBA" id="ARBA00022692"/>
    </source>
</evidence>
<comment type="subcellular location">
    <subcellularLocation>
        <location evidence="1">Endomembrane system</location>
        <topology evidence="1">Multi-pass membrane protein</topology>
    </subcellularLocation>
</comment>
<dbReference type="Proteomes" id="UP000471381">
    <property type="component" value="Unassembled WGS sequence"/>
</dbReference>
<evidence type="ECO:0000259" key="13">
    <source>
        <dbReference type="PROSITE" id="PS51201"/>
    </source>
</evidence>
<dbReference type="InterPro" id="IPR003148">
    <property type="entry name" value="RCK_N"/>
</dbReference>
<dbReference type="SUPFAM" id="SSF51735">
    <property type="entry name" value="NAD(P)-binding Rossmann-fold domains"/>
    <property type="match status" value="1"/>
</dbReference>
<evidence type="ECO:0000256" key="9">
    <source>
        <dbReference type="ARBA" id="ARBA00023065"/>
    </source>
</evidence>
<reference evidence="14 15" key="1">
    <citation type="submission" date="2020-01" db="EMBL/GenBank/DDBJ databases">
        <title>Genomes of bacteria type strains.</title>
        <authorList>
            <person name="Chen J."/>
            <person name="Zhu S."/>
            <person name="Yang J."/>
        </authorList>
    </citation>
    <scope>NUCLEOTIDE SEQUENCE [LARGE SCALE GENOMIC DNA]</scope>
    <source>
        <strain evidence="14 15">LMG 24078</strain>
    </source>
</reference>
<dbReference type="GO" id="GO:0015297">
    <property type="term" value="F:antiporter activity"/>
    <property type="evidence" value="ECO:0007669"/>
    <property type="project" value="UniProtKB-KW"/>
</dbReference>
<feature type="transmembrane region" description="Helical" evidence="12">
    <location>
        <begin position="199"/>
        <end position="219"/>
    </location>
</feature>
<keyword evidence="5" id="KW-0633">Potassium transport</keyword>
<comment type="caution">
    <text evidence="14">The sequence shown here is derived from an EMBL/GenBank/DDBJ whole genome shotgun (WGS) entry which is preliminary data.</text>
</comment>
<evidence type="ECO:0000256" key="10">
    <source>
        <dbReference type="ARBA" id="ARBA00023136"/>
    </source>
</evidence>
<dbReference type="FunFam" id="3.40.50.720:FF:000036">
    <property type="entry name" value="Glutathione-regulated potassium-efflux system protein KefB"/>
    <property type="match status" value="1"/>
</dbReference>
<dbReference type="PANTHER" id="PTHR46157">
    <property type="entry name" value="K(+) EFFLUX ANTIPORTER 3, CHLOROPLASTIC"/>
    <property type="match status" value="1"/>
</dbReference>
<dbReference type="Pfam" id="PF00999">
    <property type="entry name" value="Na_H_Exchanger"/>
    <property type="match status" value="1"/>
</dbReference>
<dbReference type="AlphaFoldDB" id="A0A6N9TCE9"/>
<feature type="domain" description="RCK N-terminal" evidence="13">
    <location>
        <begin position="418"/>
        <end position="535"/>
    </location>
</feature>
<evidence type="ECO:0000256" key="4">
    <source>
        <dbReference type="ARBA" id="ARBA00022449"/>
    </source>
</evidence>
<feature type="transmembrane region" description="Helical" evidence="12">
    <location>
        <begin position="113"/>
        <end position="134"/>
    </location>
</feature>
<keyword evidence="8 12" id="KW-1133">Transmembrane helix</keyword>
<feature type="transmembrane region" description="Helical" evidence="12">
    <location>
        <begin position="146"/>
        <end position="169"/>
    </location>
</feature>
<evidence type="ECO:0000256" key="3">
    <source>
        <dbReference type="ARBA" id="ARBA00022448"/>
    </source>
</evidence>
<dbReference type="EMBL" id="JAAAWO010000003">
    <property type="protein sequence ID" value="NDW14957.1"/>
    <property type="molecule type" value="Genomic_DNA"/>
</dbReference>
<feature type="transmembrane region" description="Helical" evidence="12">
    <location>
        <begin position="6"/>
        <end position="23"/>
    </location>
</feature>